<evidence type="ECO:0000313" key="3">
    <source>
        <dbReference type="Proteomes" id="UP000295030"/>
    </source>
</evidence>
<keyword evidence="3" id="KW-1185">Reference proteome</keyword>
<dbReference type="EMBL" id="SMFY01000003">
    <property type="protein sequence ID" value="TCK23601.1"/>
    <property type="molecule type" value="Genomic_DNA"/>
</dbReference>
<evidence type="ECO:0000313" key="2">
    <source>
        <dbReference type="EMBL" id="TCK23601.1"/>
    </source>
</evidence>
<dbReference type="RefSeq" id="WP_131836544.1">
    <property type="nucleotide sequence ID" value="NZ_SMFY01000003.1"/>
</dbReference>
<feature type="signal peptide" evidence="1">
    <location>
        <begin position="1"/>
        <end position="23"/>
    </location>
</feature>
<comment type="caution">
    <text evidence="2">The sequence shown here is derived from an EMBL/GenBank/DDBJ whole genome shotgun (WGS) entry which is preliminary data.</text>
</comment>
<gene>
    <name evidence="2" type="ORF">EV667_3440</name>
</gene>
<dbReference type="AlphaFoldDB" id="A0A4R1HQQ1"/>
<evidence type="ECO:0000256" key="1">
    <source>
        <dbReference type="SAM" id="SignalP"/>
    </source>
</evidence>
<dbReference type="Proteomes" id="UP000295030">
    <property type="component" value="Unassembled WGS sequence"/>
</dbReference>
<protein>
    <recommendedName>
        <fullName evidence="4">Phage infection protein</fullName>
    </recommendedName>
</protein>
<keyword evidence="1" id="KW-0732">Signal</keyword>
<feature type="chain" id="PRO_5020276089" description="Phage infection protein" evidence="1">
    <location>
        <begin position="24"/>
        <end position="67"/>
    </location>
</feature>
<evidence type="ECO:0008006" key="4">
    <source>
        <dbReference type="Google" id="ProtNLM"/>
    </source>
</evidence>
<sequence>MNKILALAVLSSTLALGAVSAEAAARHAAPASVQTLVEGRNAADNIAARNAAVAIREQVEGNMRSSN</sequence>
<accession>A0A4R1HQQ1</accession>
<proteinExistence type="predicted"/>
<reference evidence="2 3" key="1">
    <citation type="submission" date="2019-03" db="EMBL/GenBank/DDBJ databases">
        <title>Genomic Encyclopedia of Type Strains, Phase IV (KMG-IV): sequencing the most valuable type-strain genomes for metagenomic binning, comparative biology and taxonomic classification.</title>
        <authorList>
            <person name="Goeker M."/>
        </authorList>
    </citation>
    <scope>NUCLEOTIDE SEQUENCE [LARGE SCALE GENOMIC DNA]</scope>
    <source>
        <strain evidence="2 3">DSM 101</strain>
    </source>
</reference>
<name>A0A4R1HQQ1_ANCAQ</name>
<organism evidence="2 3">
    <name type="scientific">Ancylobacter aquaticus</name>
    <dbReference type="NCBI Taxonomy" id="100"/>
    <lineage>
        <taxon>Bacteria</taxon>
        <taxon>Pseudomonadati</taxon>
        <taxon>Pseudomonadota</taxon>
        <taxon>Alphaproteobacteria</taxon>
        <taxon>Hyphomicrobiales</taxon>
        <taxon>Xanthobacteraceae</taxon>
        <taxon>Ancylobacter</taxon>
    </lineage>
</organism>